<comment type="function">
    <text evidence="8 10">GTPase that plays an essential role in the late steps of ribosome biogenesis.</text>
</comment>
<evidence type="ECO:0000256" key="4">
    <source>
        <dbReference type="ARBA" id="ARBA00022737"/>
    </source>
</evidence>
<evidence type="ECO:0000256" key="1">
    <source>
        <dbReference type="ARBA" id="ARBA00008279"/>
    </source>
</evidence>
<evidence type="ECO:0000259" key="11">
    <source>
        <dbReference type="PROSITE" id="PS51712"/>
    </source>
</evidence>
<feature type="binding site" evidence="8">
    <location>
        <begin position="187"/>
        <end position="194"/>
    </location>
    <ligand>
        <name>GTP</name>
        <dbReference type="ChEBI" id="CHEBI:37565"/>
        <label>2</label>
    </ligand>
</feature>
<dbReference type="PANTHER" id="PTHR43834:SF6">
    <property type="entry name" value="GTPASE DER"/>
    <property type="match status" value="1"/>
</dbReference>
<evidence type="ECO:0000256" key="2">
    <source>
        <dbReference type="ARBA" id="ARBA00020953"/>
    </source>
</evidence>
<dbReference type="FunFam" id="3.40.50.300:FF:000040">
    <property type="entry name" value="GTPase Der"/>
    <property type="match status" value="1"/>
</dbReference>
<reference evidence="12 13" key="1">
    <citation type="submission" date="2016-10" db="EMBL/GenBank/DDBJ databases">
        <authorList>
            <person name="de Groot N.N."/>
        </authorList>
    </citation>
    <scope>NUCLEOTIDE SEQUENCE [LARGE SCALE GENOMIC DNA]</scope>
    <source>
        <strain evidence="12 13">DSM 9990</strain>
    </source>
</reference>
<proteinExistence type="inferred from homology"/>
<dbReference type="SUPFAM" id="SSF52540">
    <property type="entry name" value="P-loop containing nucleoside triphosphate hydrolases"/>
    <property type="match status" value="2"/>
</dbReference>
<keyword evidence="6 8" id="KW-0342">GTP-binding</keyword>
<feature type="binding site" evidence="8">
    <location>
        <begin position="234"/>
        <end position="238"/>
    </location>
    <ligand>
        <name>GTP</name>
        <dbReference type="ChEBI" id="CHEBI:37565"/>
        <label>2</label>
    </ligand>
</feature>
<dbReference type="EMBL" id="FOUU01000002">
    <property type="protein sequence ID" value="SFM66883.1"/>
    <property type="molecule type" value="Genomic_DNA"/>
</dbReference>
<dbReference type="InterPro" id="IPR006073">
    <property type="entry name" value="GTP-bd"/>
</dbReference>
<keyword evidence="4 10" id="KW-0677">Repeat</keyword>
<keyword evidence="5 8" id="KW-0547">Nucleotide-binding</keyword>
<dbReference type="InterPro" id="IPR016484">
    <property type="entry name" value="GTPase_Der"/>
</dbReference>
<dbReference type="GO" id="GO:0043022">
    <property type="term" value="F:ribosome binding"/>
    <property type="evidence" value="ECO:0007669"/>
    <property type="project" value="TreeGrafter"/>
</dbReference>
<dbReference type="Pfam" id="PF14714">
    <property type="entry name" value="KH_dom-like"/>
    <property type="match status" value="1"/>
</dbReference>
<dbReference type="GO" id="GO:0005525">
    <property type="term" value="F:GTP binding"/>
    <property type="evidence" value="ECO:0007669"/>
    <property type="project" value="UniProtKB-UniRule"/>
</dbReference>
<dbReference type="Proteomes" id="UP000199611">
    <property type="component" value="Unassembled WGS sequence"/>
</dbReference>
<keyword evidence="13" id="KW-1185">Reference proteome</keyword>
<name>A0A1I4SRE3_9BACT</name>
<evidence type="ECO:0000313" key="12">
    <source>
        <dbReference type="EMBL" id="SFM66883.1"/>
    </source>
</evidence>
<organism evidence="12 13">
    <name type="scientific">Thermodesulforhabdus norvegica</name>
    <dbReference type="NCBI Taxonomy" id="39841"/>
    <lineage>
        <taxon>Bacteria</taxon>
        <taxon>Pseudomonadati</taxon>
        <taxon>Thermodesulfobacteriota</taxon>
        <taxon>Syntrophobacteria</taxon>
        <taxon>Syntrophobacterales</taxon>
        <taxon>Thermodesulforhabdaceae</taxon>
        <taxon>Thermodesulforhabdus</taxon>
    </lineage>
</organism>
<dbReference type="PIRSF" id="PIRSF006485">
    <property type="entry name" value="GTP-binding_EngA"/>
    <property type="match status" value="1"/>
</dbReference>
<dbReference type="AlphaFoldDB" id="A0A1I4SRE3"/>
<feature type="domain" description="EngA-type G" evidence="11">
    <location>
        <begin position="181"/>
        <end position="356"/>
    </location>
</feature>
<dbReference type="PROSITE" id="PS51712">
    <property type="entry name" value="G_ENGA"/>
    <property type="match status" value="2"/>
</dbReference>
<dbReference type="InterPro" id="IPR027417">
    <property type="entry name" value="P-loop_NTPase"/>
</dbReference>
<accession>A0A1I4SRE3</accession>
<dbReference type="InterPro" id="IPR015946">
    <property type="entry name" value="KH_dom-like_a/b"/>
</dbReference>
<dbReference type="InterPro" id="IPR005225">
    <property type="entry name" value="Small_GTP-bd"/>
</dbReference>
<dbReference type="CDD" id="cd01895">
    <property type="entry name" value="EngA2"/>
    <property type="match status" value="1"/>
</dbReference>
<feature type="binding site" evidence="8">
    <location>
        <begin position="55"/>
        <end position="59"/>
    </location>
    <ligand>
        <name>GTP</name>
        <dbReference type="ChEBI" id="CHEBI:37565"/>
        <label>1</label>
    </ligand>
</feature>
<dbReference type="FunFam" id="3.40.50.300:FF:000057">
    <property type="entry name" value="GTPase Der"/>
    <property type="match status" value="1"/>
</dbReference>
<keyword evidence="3 8" id="KW-0690">Ribosome biogenesis</keyword>
<evidence type="ECO:0000256" key="3">
    <source>
        <dbReference type="ARBA" id="ARBA00022517"/>
    </source>
</evidence>
<gene>
    <name evidence="8" type="primary">der</name>
    <name evidence="12" type="ORF">SAMN05660836_01115</name>
</gene>
<evidence type="ECO:0000313" key="13">
    <source>
        <dbReference type="Proteomes" id="UP000199611"/>
    </source>
</evidence>
<dbReference type="NCBIfam" id="TIGR00231">
    <property type="entry name" value="small_GTP"/>
    <property type="match status" value="2"/>
</dbReference>
<evidence type="ECO:0000256" key="9">
    <source>
        <dbReference type="PROSITE-ProRule" id="PRU01049"/>
    </source>
</evidence>
<comment type="similarity">
    <text evidence="1 8 9 10">Belongs to the TRAFAC class TrmE-Era-EngA-EngB-Septin-like GTPase superfamily. EngA (Der) GTPase family.</text>
</comment>
<dbReference type="GO" id="GO:0042254">
    <property type="term" value="P:ribosome biogenesis"/>
    <property type="evidence" value="ECO:0007669"/>
    <property type="project" value="UniProtKB-KW"/>
</dbReference>
<dbReference type="RefSeq" id="WP_093394096.1">
    <property type="nucleotide sequence ID" value="NZ_FOUU01000002.1"/>
</dbReference>
<dbReference type="NCBIfam" id="TIGR03594">
    <property type="entry name" value="GTPase_EngA"/>
    <property type="match status" value="1"/>
</dbReference>
<evidence type="ECO:0000256" key="6">
    <source>
        <dbReference type="ARBA" id="ARBA00023134"/>
    </source>
</evidence>
<evidence type="ECO:0000256" key="7">
    <source>
        <dbReference type="ARBA" id="ARBA00032345"/>
    </source>
</evidence>
<evidence type="ECO:0000256" key="5">
    <source>
        <dbReference type="ARBA" id="ARBA00022741"/>
    </source>
</evidence>
<protein>
    <recommendedName>
        <fullName evidence="2 8">GTPase Der</fullName>
    </recommendedName>
    <alternativeName>
        <fullName evidence="7 8">GTP-binding protein EngA</fullName>
    </alternativeName>
</protein>
<dbReference type="STRING" id="39841.SAMN05660836_01115"/>
<feature type="binding site" evidence="8">
    <location>
        <begin position="8"/>
        <end position="15"/>
    </location>
    <ligand>
        <name>GTP</name>
        <dbReference type="ChEBI" id="CHEBI:37565"/>
        <label>1</label>
    </ligand>
</feature>
<comment type="subunit">
    <text evidence="8">Associates with the 50S ribosomal subunit.</text>
</comment>
<dbReference type="Gene3D" id="3.30.300.20">
    <property type="match status" value="1"/>
</dbReference>
<dbReference type="Pfam" id="PF01926">
    <property type="entry name" value="MMR_HSR1"/>
    <property type="match status" value="2"/>
</dbReference>
<feature type="domain" description="EngA-type G" evidence="11">
    <location>
        <begin position="2"/>
        <end position="166"/>
    </location>
</feature>
<dbReference type="InterPro" id="IPR032859">
    <property type="entry name" value="KH_dom-like"/>
</dbReference>
<feature type="binding site" evidence="8">
    <location>
        <begin position="118"/>
        <end position="121"/>
    </location>
    <ligand>
        <name>GTP</name>
        <dbReference type="ChEBI" id="CHEBI:37565"/>
        <label>1</label>
    </ligand>
</feature>
<evidence type="ECO:0000256" key="10">
    <source>
        <dbReference type="RuleBase" id="RU004481"/>
    </source>
</evidence>
<dbReference type="HAMAP" id="MF_00195">
    <property type="entry name" value="GTPase_Der"/>
    <property type="match status" value="1"/>
</dbReference>
<evidence type="ECO:0000256" key="8">
    <source>
        <dbReference type="HAMAP-Rule" id="MF_00195"/>
    </source>
</evidence>
<dbReference type="PRINTS" id="PR00326">
    <property type="entry name" value="GTP1OBG"/>
</dbReference>
<dbReference type="FunFam" id="3.30.300.20:FF:000004">
    <property type="entry name" value="GTPase Der"/>
    <property type="match status" value="1"/>
</dbReference>
<dbReference type="InterPro" id="IPR031166">
    <property type="entry name" value="G_ENGA"/>
</dbReference>
<dbReference type="PANTHER" id="PTHR43834">
    <property type="entry name" value="GTPASE DER"/>
    <property type="match status" value="1"/>
</dbReference>
<sequence length="448" mass="50908">MAIVAIIGRPNVGKSTLFNRLTQSRRAIVDDLPGVTRDRLYADVEWQGRHFFLMDTAGIMSDARDGVEAEVQEQVKLAINESDLVVLLCDVRSGLHPEEKEIVREIRRVEKPLIVAVNKVDGPRQEELVGEFYELGVEEVIPLSAIHGHGVEDLLDRIVDKLPIRKEPPVDLSIQDNTDIIRMAVVGRPNVGKSQFVNCLLGMPRMVVSDMPGTTRDAVDVELEYKRRRFVLVDTAGIRRRARIKEKLEKICVVKSLESIDKSDIAVILIDATEGPTDQDLHIGGYIQRRYKGCIIGVNKWDLIQSDKREAHRVIEDVRRRFQFLPFAPVVPMSALTGQNVRKVLKLALEVFDQYSTRIGTGVLNRVFRSILEKHHPPQRGGRPLKFYYVTQPSTRPPTFVLFCNRPDDIHFSYERYLVNQFRSAFQLSQSPVRLIFRGRSGGVAEEA</sequence>
<dbReference type="Gene3D" id="3.40.50.300">
    <property type="entry name" value="P-loop containing nucleotide triphosphate hydrolases"/>
    <property type="match status" value="2"/>
</dbReference>
<dbReference type="CDD" id="cd01894">
    <property type="entry name" value="EngA1"/>
    <property type="match status" value="1"/>
</dbReference>
<feature type="binding site" evidence="8">
    <location>
        <begin position="299"/>
        <end position="302"/>
    </location>
    <ligand>
        <name>GTP</name>
        <dbReference type="ChEBI" id="CHEBI:37565"/>
        <label>2</label>
    </ligand>
</feature>
<dbReference type="OrthoDB" id="9805918at2"/>